<dbReference type="Pfam" id="PF13546">
    <property type="entry name" value="DDE_5"/>
    <property type="match status" value="1"/>
</dbReference>
<comment type="caution">
    <text evidence="2">The sequence shown here is derived from an EMBL/GenBank/DDBJ whole genome shotgun (WGS) entry which is preliminary data.</text>
</comment>
<gene>
    <name evidence="2" type="ORF">GCM10007977_098720</name>
</gene>
<proteinExistence type="predicted"/>
<organism evidence="2 3">
    <name type="scientific">Dactylosporangium sucinum</name>
    <dbReference type="NCBI Taxonomy" id="1424081"/>
    <lineage>
        <taxon>Bacteria</taxon>
        <taxon>Bacillati</taxon>
        <taxon>Actinomycetota</taxon>
        <taxon>Actinomycetes</taxon>
        <taxon>Micromonosporales</taxon>
        <taxon>Micromonosporaceae</taxon>
        <taxon>Dactylosporangium</taxon>
    </lineage>
</organism>
<keyword evidence="3" id="KW-1185">Reference proteome</keyword>
<dbReference type="InterPro" id="IPR038721">
    <property type="entry name" value="IS701-like_DDE_dom"/>
</dbReference>
<reference evidence="2" key="1">
    <citation type="journal article" date="2014" name="Int. J. Syst. Evol. Microbiol.">
        <title>Complete genome sequence of Corynebacterium casei LMG S-19264T (=DSM 44701T), isolated from a smear-ripened cheese.</title>
        <authorList>
            <consortium name="US DOE Joint Genome Institute (JGI-PGF)"/>
            <person name="Walter F."/>
            <person name="Albersmeier A."/>
            <person name="Kalinowski J."/>
            <person name="Ruckert C."/>
        </authorList>
    </citation>
    <scope>NUCLEOTIDE SEQUENCE</scope>
    <source>
        <strain evidence="2">JCM 19831</strain>
    </source>
</reference>
<evidence type="ECO:0000313" key="2">
    <source>
        <dbReference type="EMBL" id="GGM81550.1"/>
    </source>
</evidence>
<sequence>MLCADGPVRLLAELSLVAEHRRGHGSADVAVVDGRIDVEWLRTALAGVSLPRAADGRLVLAVDITCWLRPEAQTSPERILCHTRSRGSRGKGQATMIPGWPYSMIAALESGRSSWTAPWTSSAWPRVTMPPAYVTISIDTARVAGCFGRGGVPFGPD</sequence>
<evidence type="ECO:0000313" key="3">
    <source>
        <dbReference type="Proteomes" id="UP000642070"/>
    </source>
</evidence>
<dbReference type="Proteomes" id="UP000642070">
    <property type="component" value="Unassembled WGS sequence"/>
</dbReference>
<accession>A0A917UCK2</accession>
<dbReference type="EMBL" id="BMPI01000086">
    <property type="protein sequence ID" value="GGM81550.1"/>
    <property type="molecule type" value="Genomic_DNA"/>
</dbReference>
<feature type="domain" description="Transposase IS701-like DDE" evidence="1">
    <location>
        <begin position="9"/>
        <end position="118"/>
    </location>
</feature>
<name>A0A917UCK2_9ACTN</name>
<dbReference type="AlphaFoldDB" id="A0A917UCK2"/>
<reference evidence="2" key="2">
    <citation type="submission" date="2020-09" db="EMBL/GenBank/DDBJ databases">
        <authorList>
            <person name="Sun Q."/>
            <person name="Ohkuma M."/>
        </authorList>
    </citation>
    <scope>NUCLEOTIDE SEQUENCE</scope>
    <source>
        <strain evidence="2">JCM 19831</strain>
    </source>
</reference>
<protein>
    <recommendedName>
        <fullName evidence="1">Transposase IS701-like DDE domain-containing protein</fullName>
    </recommendedName>
</protein>
<evidence type="ECO:0000259" key="1">
    <source>
        <dbReference type="Pfam" id="PF13546"/>
    </source>
</evidence>